<proteinExistence type="predicted"/>
<name>A0AC61R9H0_9FIRM</name>
<evidence type="ECO:0000313" key="2">
    <source>
        <dbReference type="Proteomes" id="UP000308836"/>
    </source>
</evidence>
<comment type="caution">
    <text evidence="1">The sequence shown here is derived from an EMBL/GenBank/DDBJ whole genome shotgun (WGS) entry which is preliminary data.</text>
</comment>
<keyword evidence="2" id="KW-1185">Reference proteome</keyword>
<evidence type="ECO:0000313" key="1">
    <source>
        <dbReference type="EMBL" id="TGY66778.1"/>
    </source>
</evidence>
<dbReference type="Proteomes" id="UP000308836">
    <property type="component" value="Unassembled WGS sequence"/>
</dbReference>
<reference evidence="1" key="1">
    <citation type="submission" date="2019-04" db="EMBL/GenBank/DDBJ databases">
        <title>Microbes associate with the intestines of laboratory mice.</title>
        <authorList>
            <person name="Navarre W."/>
            <person name="Wong E."/>
            <person name="Huang K."/>
            <person name="Tropini C."/>
            <person name="Ng K."/>
            <person name="Yu B."/>
        </authorList>
    </citation>
    <scope>NUCLEOTIDE SEQUENCE</scope>
    <source>
        <strain evidence="1">NM09_H32</strain>
    </source>
</reference>
<sequence length="457" mass="53817">MKNGMGDGEGVRYNTLMEKEHNQKEFYQKAMIFGRFVRFYRQQNGWSLENLGHTMHMSYSTIRRVELGETLLLPDEMDQIAQVFGFESFLDNWHLLDAYATQLDDIRHFHLVDIERMLDKLDAFLRNPQLKASYFFAGYALLELYAMVYAKKGLMKTIWTKEERQALRAKVDEIAAFKDLFSNRQRAVYEQLAGDTWYECLRFEQAWTCYERALCFDKTSYLTHLRMADTAMILNCDQVARNHLARCQQLVFATASSEQFLQLALLEAIFLARNNEREAAQAALLNLYEEGVRTQNTFIQRQALDNLAQTAFFAKDDMNAIVFAKRSIEQFGEHVDFALYFYLLFSYLRLDDSHHVRQWSEWILRRETAPLVRYFVEGALAWSEGELEKADEALGIVYSEMALHQEPGWECFFLERLIDLNAQLGRVDRVETYHRRLLALERRKQKTRSIVGLREKD</sequence>
<protein>
    <submittedName>
        <fullName evidence="1">XRE family transcriptional regulator</fullName>
    </submittedName>
</protein>
<dbReference type="EMBL" id="SRYG01000004">
    <property type="protein sequence ID" value="TGY66778.1"/>
    <property type="molecule type" value="Genomic_DNA"/>
</dbReference>
<gene>
    <name evidence="1" type="ORF">E5336_03055</name>
</gene>
<organism evidence="1 2">
    <name type="scientific">Dubosiella muris</name>
    <dbReference type="NCBI Taxonomy" id="3038133"/>
    <lineage>
        <taxon>Bacteria</taxon>
        <taxon>Bacillati</taxon>
        <taxon>Bacillota</taxon>
        <taxon>Erysipelotrichia</taxon>
        <taxon>Erysipelotrichales</taxon>
        <taxon>Erysipelotrichaceae</taxon>
        <taxon>Dubosiella</taxon>
    </lineage>
</organism>
<accession>A0AC61R9H0</accession>